<evidence type="ECO:0000259" key="11">
    <source>
        <dbReference type="PROSITE" id="PS50262"/>
    </source>
</evidence>
<dbReference type="GO" id="GO:0005886">
    <property type="term" value="C:plasma membrane"/>
    <property type="evidence" value="ECO:0007669"/>
    <property type="project" value="UniProtKB-SubCell"/>
</dbReference>
<dbReference type="AlphaFoldDB" id="A0A1D1VGM7"/>
<evidence type="ECO:0000256" key="5">
    <source>
        <dbReference type="ARBA" id="ARBA00023040"/>
    </source>
</evidence>
<reference evidence="12 13" key="1">
    <citation type="journal article" date="2016" name="Nat. Commun.">
        <title>Extremotolerant tardigrade genome and improved radiotolerance of human cultured cells by tardigrade-unique protein.</title>
        <authorList>
            <person name="Hashimoto T."/>
            <person name="Horikawa D.D."/>
            <person name="Saito Y."/>
            <person name="Kuwahara H."/>
            <person name="Kozuka-Hata H."/>
            <person name="Shin-I T."/>
            <person name="Minakuchi Y."/>
            <person name="Ohishi K."/>
            <person name="Motoyama A."/>
            <person name="Aizu T."/>
            <person name="Enomoto A."/>
            <person name="Kondo K."/>
            <person name="Tanaka S."/>
            <person name="Hara Y."/>
            <person name="Koshikawa S."/>
            <person name="Sagara H."/>
            <person name="Miura T."/>
            <person name="Yokobori S."/>
            <person name="Miyagawa K."/>
            <person name="Suzuki Y."/>
            <person name="Kubo T."/>
            <person name="Oyama M."/>
            <person name="Kohara Y."/>
            <person name="Fujiyama A."/>
            <person name="Arakawa K."/>
            <person name="Katayama T."/>
            <person name="Toyoda A."/>
            <person name="Kunieda T."/>
        </authorList>
    </citation>
    <scope>NUCLEOTIDE SEQUENCE [LARGE SCALE GENOMIC DNA]</scope>
    <source>
        <strain evidence="12 13">YOKOZUNA-1</strain>
    </source>
</reference>
<keyword evidence="8 9" id="KW-0807">Transducer</keyword>
<evidence type="ECO:0000256" key="8">
    <source>
        <dbReference type="ARBA" id="ARBA00023224"/>
    </source>
</evidence>
<gene>
    <name evidence="12" type="primary">RvY_11602-1</name>
    <name evidence="12" type="synonym">RvY_11602.1</name>
    <name evidence="12" type="ORF">RvY_11602</name>
</gene>
<evidence type="ECO:0000256" key="2">
    <source>
        <dbReference type="ARBA" id="ARBA00022475"/>
    </source>
</evidence>
<keyword evidence="2" id="KW-1003">Cell membrane</keyword>
<dbReference type="STRING" id="947166.A0A1D1VGM7"/>
<dbReference type="Gene3D" id="1.20.1070.10">
    <property type="entry name" value="Rhodopsin 7-helix transmembrane proteins"/>
    <property type="match status" value="1"/>
</dbReference>
<feature type="domain" description="G-protein coupled receptors family 1 profile" evidence="11">
    <location>
        <begin position="84"/>
        <end position="169"/>
    </location>
</feature>
<proteinExistence type="inferred from homology"/>
<evidence type="ECO:0000256" key="6">
    <source>
        <dbReference type="ARBA" id="ARBA00023136"/>
    </source>
</evidence>
<dbReference type="InterPro" id="IPR017452">
    <property type="entry name" value="GPCR_Rhodpsn_7TM"/>
</dbReference>
<comment type="subcellular location">
    <subcellularLocation>
        <location evidence="1">Cell membrane</location>
        <topology evidence="1">Multi-pass membrane protein</topology>
    </subcellularLocation>
</comment>
<evidence type="ECO:0000256" key="9">
    <source>
        <dbReference type="RuleBase" id="RU000688"/>
    </source>
</evidence>
<comment type="similarity">
    <text evidence="9">Belongs to the G-protein coupled receptor 1 family.</text>
</comment>
<protein>
    <recommendedName>
        <fullName evidence="11">G-protein coupled receptors family 1 profile domain-containing protein</fullName>
    </recommendedName>
</protein>
<evidence type="ECO:0000256" key="1">
    <source>
        <dbReference type="ARBA" id="ARBA00004651"/>
    </source>
</evidence>
<dbReference type="PANTHER" id="PTHR24229">
    <property type="entry name" value="NEUROPEPTIDES RECEPTOR"/>
    <property type="match status" value="1"/>
</dbReference>
<comment type="caution">
    <text evidence="12">The sequence shown here is derived from an EMBL/GenBank/DDBJ whole genome shotgun (WGS) entry which is preliminary data.</text>
</comment>
<dbReference type="GO" id="GO:0042277">
    <property type="term" value="F:peptide binding"/>
    <property type="evidence" value="ECO:0007669"/>
    <property type="project" value="TreeGrafter"/>
</dbReference>
<dbReference type="SUPFAM" id="SSF81321">
    <property type="entry name" value="Family A G protein-coupled receptor-like"/>
    <property type="match status" value="1"/>
</dbReference>
<dbReference type="PROSITE" id="PS50262">
    <property type="entry name" value="G_PROTEIN_RECEP_F1_2"/>
    <property type="match status" value="1"/>
</dbReference>
<name>A0A1D1VGM7_RAMVA</name>
<evidence type="ECO:0000256" key="10">
    <source>
        <dbReference type="SAM" id="Phobius"/>
    </source>
</evidence>
<evidence type="ECO:0000256" key="3">
    <source>
        <dbReference type="ARBA" id="ARBA00022692"/>
    </source>
</evidence>
<keyword evidence="13" id="KW-1185">Reference proteome</keyword>
<dbReference type="PRINTS" id="PR00237">
    <property type="entry name" value="GPCRRHODOPSN"/>
</dbReference>
<dbReference type="GO" id="GO:0004930">
    <property type="term" value="F:G protein-coupled receptor activity"/>
    <property type="evidence" value="ECO:0007669"/>
    <property type="project" value="UniProtKB-KW"/>
</dbReference>
<feature type="transmembrane region" description="Helical" evidence="10">
    <location>
        <begin position="72"/>
        <end position="92"/>
    </location>
</feature>
<feature type="transmembrane region" description="Helical" evidence="10">
    <location>
        <begin position="140"/>
        <end position="160"/>
    </location>
</feature>
<dbReference type="Pfam" id="PF00001">
    <property type="entry name" value="7tm_1"/>
    <property type="match status" value="1"/>
</dbReference>
<keyword evidence="3 9" id="KW-0812">Transmembrane</keyword>
<evidence type="ECO:0000313" key="12">
    <source>
        <dbReference type="EMBL" id="GAV00805.1"/>
    </source>
</evidence>
<dbReference type="InterPro" id="IPR000276">
    <property type="entry name" value="GPCR_Rhodpsn"/>
</dbReference>
<keyword evidence="6 10" id="KW-0472">Membrane</keyword>
<evidence type="ECO:0000256" key="7">
    <source>
        <dbReference type="ARBA" id="ARBA00023170"/>
    </source>
</evidence>
<keyword evidence="7 9" id="KW-0675">Receptor</keyword>
<dbReference type="OrthoDB" id="6076970at2759"/>
<sequence>MAECTGGFCNPALDEANVALHLPSTFYYSSASLADLPENYPDSVLCANFTPNITAPPAVEMGHNSLLLAVNIYYGLIYIVGMCGNSLVLYVVCRYSKMHTVTNFFILSLALADICFLINVPFLMVTAFKNKWIFGDFYCKIFLTMTTVNQFASSFFLLVMSADRYFAVW</sequence>
<dbReference type="Proteomes" id="UP000186922">
    <property type="component" value="Unassembled WGS sequence"/>
</dbReference>
<organism evidence="12 13">
    <name type="scientific">Ramazzottius varieornatus</name>
    <name type="common">Water bear</name>
    <name type="synonym">Tardigrade</name>
    <dbReference type="NCBI Taxonomy" id="947166"/>
    <lineage>
        <taxon>Eukaryota</taxon>
        <taxon>Metazoa</taxon>
        <taxon>Ecdysozoa</taxon>
        <taxon>Tardigrada</taxon>
        <taxon>Eutardigrada</taxon>
        <taxon>Parachela</taxon>
        <taxon>Hypsibioidea</taxon>
        <taxon>Ramazzottiidae</taxon>
        <taxon>Ramazzottius</taxon>
    </lineage>
</organism>
<keyword evidence="4 10" id="KW-1133">Transmembrane helix</keyword>
<dbReference type="PANTHER" id="PTHR24229:SF40">
    <property type="entry name" value="ALLATOSTATIN C RECEPTOR 1-RELATED"/>
    <property type="match status" value="1"/>
</dbReference>
<dbReference type="EMBL" id="BDGG01000006">
    <property type="protein sequence ID" value="GAV00805.1"/>
    <property type="molecule type" value="Genomic_DNA"/>
</dbReference>
<feature type="transmembrane region" description="Helical" evidence="10">
    <location>
        <begin position="104"/>
        <end position="128"/>
    </location>
</feature>
<keyword evidence="5 9" id="KW-0297">G-protein coupled receptor</keyword>
<dbReference type="PROSITE" id="PS00237">
    <property type="entry name" value="G_PROTEIN_RECEP_F1_1"/>
    <property type="match status" value="1"/>
</dbReference>
<evidence type="ECO:0000313" key="13">
    <source>
        <dbReference type="Proteomes" id="UP000186922"/>
    </source>
</evidence>
<accession>A0A1D1VGM7</accession>
<dbReference type="GO" id="GO:0043005">
    <property type="term" value="C:neuron projection"/>
    <property type="evidence" value="ECO:0007669"/>
    <property type="project" value="TreeGrafter"/>
</dbReference>
<evidence type="ECO:0000256" key="4">
    <source>
        <dbReference type="ARBA" id="ARBA00022989"/>
    </source>
</evidence>